<protein>
    <submittedName>
        <fullName evidence="1">Three-Cys-motif partner protein TcmP</fullName>
    </submittedName>
</protein>
<name>A0ABS1YER9_9ACTN</name>
<proteinExistence type="predicted"/>
<evidence type="ECO:0000313" key="2">
    <source>
        <dbReference type="Proteomes" id="UP000622245"/>
    </source>
</evidence>
<dbReference type="RefSeq" id="WP_203148117.1">
    <property type="nucleotide sequence ID" value="NZ_JAEVHL010000032.1"/>
</dbReference>
<dbReference type="InterPro" id="IPR031009">
    <property type="entry name" value="Tcm_partner"/>
</dbReference>
<evidence type="ECO:0000313" key="1">
    <source>
        <dbReference type="EMBL" id="MBM0275729.1"/>
    </source>
</evidence>
<gene>
    <name evidence="1" type="ORF">JM949_09920</name>
</gene>
<comment type="caution">
    <text evidence="1">The sequence shown here is derived from an EMBL/GenBank/DDBJ whole genome shotgun (WGS) entry which is preliminary data.</text>
</comment>
<sequence>MPVDGPVPWPCAEHTGAKHDIYRHYLGKWFPILLAYSNAYPSVTYAEGFAGPGIYSGGQPGSPVIAIRALVENVPPTKGIARFVFIDDDQRCVDMLRETLQQAFPDRPRSTVAMPVTMGKGTCADDLEAALDRIGAWGQPIFANLDSWGNAPVPFRLLKRLAANVSTEVIVTLLPQHFVRFVSNLGEAGDDVFGGDPRWREVVNLPPAAKSRHILTCYRQALQAAGFPYLLDFELIPRNGQPLYLVFGTGHPLGVQKMKASLWEVDRAQGVGFRDPRDEQAETLFAIDEPLLGPLTRLLQHRLRDSEPARVEDLRDFALLETVYRPEHVIMALKPLVDAGAVKIEGGGRLQRSSFVSLANARTP</sequence>
<dbReference type="EMBL" id="JAEVHL010000032">
    <property type="protein sequence ID" value="MBM0275729.1"/>
    <property type="molecule type" value="Genomic_DNA"/>
</dbReference>
<keyword evidence="2" id="KW-1185">Reference proteome</keyword>
<dbReference type="NCBIfam" id="TIGR04474">
    <property type="entry name" value="tcm_partner"/>
    <property type="match status" value="1"/>
</dbReference>
<reference evidence="1 2" key="1">
    <citation type="submission" date="2021-01" db="EMBL/GenBank/DDBJ databases">
        <title>Draft genome sequence of Micromonospora sp. strain STR1s_6.</title>
        <authorList>
            <person name="Karlyshev A."/>
            <person name="Jawad R."/>
        </authorList>
    </citation>
    <scope>NUCLEOTIDE SEQUENCE [LARGE SCALE GENOMIC DNA]</scope>
    <source>
        <strain evidence="1 2">STR1S-6</strain>
    </source>
</reference>
<accession>A0ABS1YER9</accession>
<organism evidence="1 2">
    <name type="scientific">Micromonospora tarensis</name>
    <dbReference type="NCBI Taxonomy" id="2806100"/>
    <lineage>
        <taxon>Bacteria</taxon>
        <taxon>Bacillati</taxon>
        <taxon>Actinomycetota</taxon>
        <taxon>Actinomycetes</taxon>
        <taxon>Micromonosporales</taxon>
        <taxon>Micromonosporaceae</taxon>
        <taxon>Micromonospora</taxon>
    </lineage>
</organism>
<dbReference type="Proteomes" id="UP000622245">
    <property type="component" value="Unassembled WGS sequence"/>
</dbReference>